<keyword evidence="1" id="KW-1185">Reference proteome</keyword>
<reference evidence="1" key="1">
    <citation type="submission" date="2014-05" db="EMBL/GenBank/DDBJ databases">
        <title>The genome and life-stage specific transcriptomes of Globodera pallida elucidate key aspects of plant parasitism by a cyst nematode.</title>
        <authorList>
            <person name="Cotton J.A."/>
            <person name="Lilley C.J."/>
            <person name="Jones L.M."/>
            <person name="Kikuchi T."/>
            <person name="Reid A.J."/>
            <person name="Thorpe P."/>
            <person name="Tsai I.J."/>
            <person name="Beasley H."/>
            <person name="Blok V."/>
            <person name="Cock P.J.A."/>
            <person name="Van den Akker S.E."/>
            <person name="Holroyd N."/>
            <person name="Hunt M."/>
            <person name="Mantelin S."/>
            <person name="Naghra H."/>
            <person name="Pain A."/>
            <person name="Palomares-Rius J.E."/>
            <person name="Zarowiecki M."/>
            <person name="Berriman M."/>
            <person name="Jones J.T."/>
            <person name="Urwin P.E."/>
        </authorList>
    </citation>
    <scope>NUCLEOTIDE SEQUENCE [LARGE SCALE GENOMIC DNA]</scope>
    <source>
        <strain evidence="1">Lindley</strain>
    </source>
</reference>
<dbReference type="WBParaSite" id="GPLIN_001442900">
    <property type="protein sequence ID" value="GPLIN_001442900"/>
    <property type="gene ID" value="GPLIN_001442900"/>
</dbReference>
<proteinExistence type="predicted"/>
<protein>
    <submittedName>
        <fullName evidence="2">Acyloxyacyl hydrolase</fullName>
    </submittedName>
</protein>
<sequence>SIFYIAAFGDLVEDSRTSFEASCQVQQQYL</sequence>
<accession>A0A183CNH2</accession>
<organism evidence="1 2">
    <name type="scientific">Globodera pallida</name>
    <name type="common">Potato cyst nematode worm</name>
    <name type="synonym">Heterodera pallida</name>
    <dbReference type="NCBI Taxonomy" id="36090"/>
    <lineage>
        <taxon>Eukaryota</taxon>
        <taxon>Metazoa</taxon>
        <taxon>Ecdysozoa</taxon>
        <taxon>Nematoda</taxon>
        <taxon>Chromadorea</taxon>
        <taxon>Rhabditida</taxon>
        <taxon>Tylenchina</taxon>
        <taxon>Tylenchomorpha</taxon>
        <taxon>Tylenchoidea</taxon>
        <taxon>Heteroderidae</taxon>
        <taxon>Heteroderinae</taxon>
        <taxon>Globodera</taxon>
    </lineage>
</organism>
<name>A0A183CNH2_GLOPA</name>
<reference evidence="2" key="2">
    <citation type="submission" date="2016-06" db="UniProtKB">
        <authorList>
            <consortium name="WormBaseParasite"/>
        </authorList>
    </citation>
    <scope>IDENTIFICATION</scope>
</reference>
<dbReference type="Proteomes" id="UP000050741">
    <property type="component" value="Unassembled WGS sequence"/>
</dbReference>
<dbReference type="AlphaFoldDB" id="A0A183CNH2"/>
<evidence type="ECO:0000313" key="1">
    <source>
        <dbReference type="Proteomes" id="UP000050741"/>
    </source>
</evidence>
<evidence type="ECO:0000313" key="2">
    <source>
        <dbReference type="WBParaSite" id="GPLIN_001442900"/>
    </source>
</evidence>